<evidence type="ECO:0000313" key="1">
    <source>
        <dbReference type="EMBL" id="MFC4857278.1"/>
    </source>
</evidence>
<dbReference type="EMBL" id="JBHSIS010000017">
    <property type="protein sequence ID" value="MFC4857278.1"/>
    <property type="molecule type" value="Genomic_DNA"/>
</dbReference>
<dbReference type="CDD" id="cd14740">
    <property type="entry name" value="PAAR_4"/>
    <property type="match status" value="1"/>
</dbReference>
<dbReference type="Proteomes" id="UP001595859">
    <property type="component" value="Unassembled WGS sequence"/>
</dbReference>
<gene>
    <name evidence="1" type="ORF">ACFPCV_27595</name>
</gene>
<dbReference type="InterPro" id="IPR008727">
    <property type="entry name" value="PAAR_motif"/>
</dbReference>
<dbReference type="Pfam" id="PF05488">
    <property type="entry name" value="PAAR_motif"/>
    <property type="match status" value="1"/>
</dbReference>
<comment type="caution">
    <text evidence="1">The sequence shown here is derived from an EMBL/GenBank/DDBJ whole genome shotgun (WGS) entry which is preliminary data.</text>
</comment>
<protein>
    <submittedName>
        <fullName evidence="1">PAAR domain-containing protein</fullName>
    </submittedName>
</protein>
<accession>A0ABV9S8V1</accession>
<dbReference type="RefSeq" id="WP_378059265.1">
    <property type="nucleotide sequence ID" value="NZ_JBHSIS010000017.1"/>
</dbReference>
<reference evidence="2" key="1">
    <citation type="journal article" date="2019" name="Int. J. Syst. Evol. Microbiol.">
        <title>The Global Catalogue of Microorganisms (GCM) 10K type strain sequencing project: providing services to taxonomists for standard genome sequencing and annotation.</title>
        <authorList>
            <consortium name="The Broad Institute Genomics Platform"/>
            <consortium name="The Broad Institute Genome Sequencing Center for Infectious Disease"/>
            <person name="Wu L."/>
            <person name="Ma J."/>
        </authorList>
    </citation>
    <scope>NUCLEOTIDE SEQUENCE [LARGE SCALE GENOMIC DNA]</scope>
    <source>
        <strain evidence="2">ZS-22-S1</strain>
    </source>
</reference>
<keyword evidence="2" id="KW-1185">Reference proteome</keyword>
<sequence>MGKAAAKQGDRVVGTDVHVVLVPSSGGPVPTPMSLPFSATITESCSTTVLIEGKPAAVAGSGTVNQPPHVAPSGRFAKEPANRGKVLLGSPTVLVDGKPAARAGDRVLTCNDPADVPVGVVQATSTVLIGP</sequence>
<organism evidence="1 2">
    <name type="scientific">Actinophytocola glycyrrhizae</name>
    <dbReference type="NCBI Taxonomy" id="2044873"/>
    <lineage>
        <taxon>Bacteria</taxon>
        <taxon>Bacillati</taxon>
        <taxon>Actinomycetota</taxon>
        <taxon>Actinomycetes</taxon>
        <taxon>Pseudonocardiales</taxon>
        <taxon>Pseudonocardiaceae</taxon>
    </lineage>
</organism>
<dbReference type="Gene3D" id="2.60.200.60">
    <property type="match status" value="1"/>
</dbReference>
<evidence type="ECO:0000313" key="2">
    <source>
        <dbReference type="Proteomes" id="UP001595859"/>
    </source>
</evidence>
<proteinExistence type="predicted"/>
<name>A0ABV9S8V1_9PSEU</name>